<organism evidence="5 6">
    <name type="scientific">Geosporobacter subterraneus DSM 17957</name>
    <dbReference type="NCBI Taxonomy" id="1121919"/>
    <lineage>
        <taxon>Bacteria</taxon>
        <taxon>Bacillati</taxon>
        <taxon>Bacillota</taxon>
        <taxon>Clostridia</taxon>
        <taxon>Peptostreptococcales</taxon>
        <taxon>Thermotaleaceae</taxon>
        <taxon>Geosporobacter</taxon>
    </lineage>
</organism>
<gene>
    <name evidence="5" type="ORF">SAMN02745975_00845</name>
</gene>
<dbReference type="CDD" id="cd04598">
    <property type="entry name" value="CBS_pair_GGDEF_EAL"/>
    <property type="match status" value="1"/>
</dbReference>
<evidence type="ECO:0000313" key="5">
    <source>
        <dbReference type="EMBL" id="SHI89473.1"/>
    </source>
</evidence>
<dbReference type="GO" id="GO:0071111">
    <property type="term" value="F:cyclic-guanylate-specific phosphodiesterase activity"/>
    <property type="evidence" value="ECO:0007669"/>
    <property type="project" value="InterPro"/>
</dbReference>
<keyword evidence="1" id="KW-0129">CBS domain</keyword>
<sequence length="590" mass="68131">MGQMGKNELFQRQFLEILDKESITNVFQAIVSLKDGKILGYEALCRGPVGTPYEKPSVLFEAARQTGKIVELEWLSKAKAVEKFDKSNEPVKLFVNIDPSFFDDSHKVEQWMQNFFRDDKMDTRYIIFEMTRDSSINHFREFLEVLMKYKIKNCGAALDHMVNNSQDLSFISNVSCPIFIKLDMSFIRDIHKDQVKQILIKTQVDIANSLNFYLIAEGIEQEEELEQLVQLGVHYGQGYYIQRPAPGFLDIHPLTQRKIYEKYQSKNKIKLGDITNTKVGEISKGYLAIDSKTLGKEVNEIFESGIELQGIPVVDGGKPVGLIMKHKFYRNLGKQYGYVIFMKRSIDRIMEKNPLTVDYDTPLDRVSEMAMMREEESLYDYIIVLREGKYFGIVTVKDLLQKTTEIELNRAKYANPLTGLPGNILIEQKLKDVIAGDRPYSVLYFDLDNFKAYNDVYGFENGDRVIEMTAEVIEQRMKALEFEDSFFGHVGGDDFVAILPSYSVNKLCEAIIEKFDKRISEFYTELDRDHGYIMAQNRHGMMEKFPLMSLSIAVVNNRKQKYESVSQIAEHASKVKKKCKSCWTSNYIVE</sequence>
<feature type="domain" description="CBS" evidence="4">
    <location>
        <begin position="350"/>
        <end position="412"/>
    </location>
</feature>
<evidence type="ECO:0000259" key="4">
    <source>
        <dbReference type="PROSITE" id="PS51371"/>
    </source>
</evidence>
<dbReference type="Proteomes" id="UP000184536">
    <property type="component" value="Unassembled WGS sequence"/>
</dbReference>
<dbReference type="Pfam" id="PF00571">
    <property type="entry name" value="CBS"/>
    <property type="match status" value="1"/>
</dbReference>
<dbReference type="STRING" id="1121919.SAMN02745975_00845"/>
<dbReference type="InterPro" id="IPR050706">
    <property type="entry name" value="Cyclic-di-GMP_PDE-like"/>
</dbReference>
<dbReference type="InterPro" id="IPR029787">
    <property type="entry name" value="Nucleotide_cyclase"/>
</dbReference>
<dbReference type="Gene3D" id="3.30.70.270">
    <property type="match status" value="1"/>
</dbReference>
<dbReference type="EMBL" id="FQZV01000009">
    <property type="protein sequence ID" value="SHI89473.1"/>
    <property type="molecule type" value="Genomic_DNA"/>
</dbReference>
<dbReference type="InterPro" id="IPR043128">
    <property type="entry name" value="Rev_trsase/Diguanyl_cyclase"/>
</dbReference>
<dbReference type="PANTHER" id="PTHR33121">
    <property type="entry name" value="CYCLIC DI-GMP PHOSPHODIESTERASE PDEF"/>
    <property type="match status" value="1"/>
</dbReference>
<evidence type="ECO:0000259" key="3">
    <source>
        <dbReference type="PROSITE" id="PS50887"/>
    </source>
</evidence>
<dbReference type="InterPro" id="IPR001633">
    <property type="entry name" value="EAL_dom"/>
</dbReference>
<dbReference type="Pfam" id="PF00990">
    <property type="entry name" value="GGDEF"/>
    <property type="match status" value="1"/>
</dbReference>
<dbReference type="SUPFAM" id="SSF141868">
    <property type="entry name" value="EAL domain-like"/>
    <property type="match status" value="1"/>
</dbReference>
<evidence type="ECO:0000259" key="2">
    <source>
        <dbReference type="PROSITE" id="PS50883"/>
    </source>
</evidence>
<dbReference type="Gene3D" id="3.20.20.450">
    <property type="entry name" value="EAL domain"/>
    <property type="match status" value="1"/>
</dbReference>
<feature type="domain" description="GGDEF" evidence="3">
    <location>
        <begin position="438"/>
        <end position="590"/>
    </location>
</feature>
<proteinExistence type="predicted"/>
<dbReference type="PROSITE" id="PS50883">
    <property type="entry name" value="EAL"/>
    <property type="match status" value="1"/>
</dbReference>
<dbReference type="CDD" id="cd01948">
    <property type="entry name" value="EAL"/>
    <property type="match status" value="1"/>
</dbReference>
<dbReference type="AlphaFoldDB" id="A0A1M6EVM8"/>
<dbReference type="PROSITE" id="PS50887">
    <property type="entry name" value="GGDEF"/>
    <property type="match status" value="1"/>
</dbReference>
<dbReference type="InterPro" id="IPR000160">
    <property type="entry name" value="GGDEF_dom"/>
</dbReference>
<dbReference type="SUPFAM" id="SSF54631">
    <property type="entry name" value="CBS-domain pair"/>
    <property type="match status" value="1"/>
</dbReference>
<dbReference type="PROSITE" id="PS51371">
    <property type="entry name" value="CBS"/>
    <property type="match status" value="1"/>
</dbReference>
<dbReference type="Gene3D" id="3.10.580.10">
    <property type="entry name" value="CBS-domain"/>
    <property type="match status" value="1"/>
</dbReference>
<protein>
    <submittedName>
        <fullName evidence="5">Diguanylate cyclase (GGDEF) domain-containing protein</fullName>
    </submittedName>
</protein>
<reference evidence="6" key="1">
    <citation type="submission" date="2016-11" db="EMBL/GenBank/DDBJ databases">
        <authorList>
            <person name="Varghese N."/>
            <person name="Submissions S."/>
        </authorList>
    </citation>
    <scope>NUCLEOTIDE SEQUENCE [LARGE SCALE GENOMIC DNA]</scope>
    <source>
        <strain evidence="6">DSM 17957</strain>
    </source>
</reference>
<dbReference type="InterPro" id="IPR046342">
    <property type="entry name" value="CBS_dom_sf"/>
</dbReference>
<feature type="domain" description="EAL" evidence="2">
    <location>
        <begin position="7"/>
        <end position="258"/>
    </location>
</feature>
<dbReference type="InterPro" id="IPR000644">
    <property type="entry name" value="CBS_dom"/>
</dbReference>
<dbReference type="SMART" id="SM00267">
    <property type="entry name" value="GGDEF"/>
    <property type="match status" value="1"/>
</dbReference>
<dbReference type="SUPFAM" id="SSF55073">
    <property type="entry name" value="Nucleotide cyclase"/>
    <property type="match status" value="1"/>
</dbReference>
<dbReference type="InterPro" id="IPR035919">
    <property type="entry name" value="EAL_sf"/>
</dbReference>
<keyword evidence="6" id="KW-1185">Reference proteome</keyword>
<evidence type="ECO:0000256" key="1">
    <source>
        <dbReference type="PROSITE-ProRule" id="PRU00703"/>
    </source>
</evidence>
<evidence type="ECO:0000313" key="6">
    <source>
        <dbReference type="Proteomes" id="UP000184536"/>
    </source>
</evidence>
<dbReference type="PANTHER" id="PTHR33121:SF76">
    <property type="entry name" value="SIGNALING PROTEIN"/>
    <property type="match status" value="1"/>
</dbReference>
<accession>A0A1M6EVM8</accession>
<dbReference type="CDD" id="cd01949">
    <property type="entry name" value="GGDEF"/>
    <property type="match status" value="1"/>
</dbReference>
<dbReference type="SMART" id="SM00052">
    <property type="entry name" value="EAL"/>
    <property type="match status" value="1"/>
</dbReference>
<dbReference type="Pfam" id="PF00563">
    <property type="entry name" value="EAL"/>
    <property type="match status" value="1"/>
</dbReference>
<dbReference type="NCBIfam" id="TIGR00254">
    <property type="entry name" value="GGDEF"/>
    <property type="match status" value="1"/>
</dbReference>
<name>A0A1M6EVM8_9FIRM</name>